<dbReference type="GO" id="GO:0008320">
    <property type="term" value="F:protein transmembrane transporter activity"/>
    <property type="evidence" value="ECO:0007669"/>
    <property type="project" value="UniProtKB-UniRule"/>
</dbReference>
<dbReference type="InterPro" id="IPR001901">
    <property type="entry name" value="Translocase_SecE/Sec61-g"/>
</dbReference>
<comment type="subunit">
    <text evidence="9">Component of the Sec protein translocase complex. Heterotrimer consisting of SecY, SecE and SecG subunits. The heterotrimers can form oligomers, although 1 heterotrimer is thought to be able to translocate proteins. Interacts with the ribosome. Interacts with SecDF, and other proteins may be involved. Interacts with SecA.</text>
</comment>
<reference evidence="10 11" key="1">
    <citation type="submission" date="2016-11" db="EMBL/GenBank/DDBJ databases">
        <title>Complete genome sequence of thermophilic cyanobacteria strain Synechococcus sp. PCC6715.</title>
        <authorList>
            <person name="Tang J."/>
            <person name="Daroch M."/>
            <person name="Liang Y."/>
            <person name="Jiang D."/>
            <person name="Shah M."/>
        </authorList>
    </citation>
    <scope>NUCLEOTIDE SEQUENCE [LARGE SCALE GENOMIC DNA]</scope>
    <source>
        <strain evidence="10 11">PCC 6715</strain>
    </source>
</reference>
<proteinExistence type="inferred from homology"/>
<evidence type="ECO:0000256" key="1">
    <source>
        <dbReference type="ARBA" id="ARBA00004370"/>
    </source>
</evidence>
<dbReference type="GO" id="GO:0006605">
    <property type="term" value="P:protein targeting"/>
    <property type="evidence" value="ECO:0007669"/>
    <property type="project" value="UniProtKB-UniRule"/>
</dbReference>
<evidence type="ECO:0000313" key="11">
    <source>
        <dbReference type="Proteomes" id="UP000231057"/>
    </source>
</evidence>
<dbReference type="Pfam" id="PF00584">
    <property type="entry name" value="SecE"/>
    <property type="match status" value="1"/>
</dbReference>
<dbReference type="InterPro" id="IPR005807">
    <property type="entry name" value="SecE_bac"/>
</dbReference>
<evidence type="ECO:0000256" key="6">
    <source>
        <dbReference type="ARBA" id="ARBA00022989"/>
    </source>
</evidence>
<dbReference type="KEGG" id="slw:BRW62_11300"/>
<dbReference type="PANTHER" id="PTHR33910">
    <property type="entry name" value="PROTEIN TRANSLOCASE SUBUNIT SECE"/>
    <property type="match status" value="1"/>
</dbReference>
<name>A0A2D2Q3X0_PARLV</name>
<dbReference type="GO" id="GO:0009306">
    <property type="term" value="P:protein secretion"/>
    <property type="evidence" value="ECO:0007669"/>
    <property type="project" value="UniProtKB-UniRule"/>
</dbReference>
<keyword evidence="7 9" id="KW-0811">Translocation</keyword>
<comment type="function">
    <text evidence="9">Essential subunit of the Sec protein translocation channel SecYEG. Clamps together the 2 halves of SecY. May contact the channel plug during translocation.</text>
</comment>
<evidence type="ECO:0000313" key="10">
    <source>
        <dbReference type="EMBL" id="ATS19224.1"/>
    </source>
</evidence>
<dbReference type="RefSeq" id="WP_099799561.1">
    <property type="nucleotide sequence ID" value="NZ_CP018092.1"/>
</dbReference>
<dbReference type="HAMAP" id="MF_00422">
    <property type="entry name" value="SecE"/>
    <property type="match status" value="1"/>
</dbReference>
<keyword evidence="11" id="KW-1185">Reference proteome</keyword>
<dbReference type="GO" id="GO:0043952">
    <property type="term" value="P:protein transport by the Sec complex"/>
    <property type="evidence" value="ECO:0007669"/>
    <property type="project" value="UniProtKB-UniRule"/>
</dbReference>
<comment type="similarity">
    <text evidence="9">Belongs to the SecE/SEC61-gamma family.</text>
</comment>
<protein>
    <recommendedName>
        <fullName evidence="9">Protein translocase subunit SecE</fullName>
    </recommendedName>
</protein>
<evidence type="ECO:0000256" key="9">
    <source>
        <dbReference type="HAMAP-Rule" id="MF_00422"/>
    </source>
</evidence>
<dbReference type="NCBIfam" id="TIGR00964">
    <property type="entry name" value="secE_bact"/>
    <property type="match status" value="1"/>
</dbReference>
<dbReference type="Gene3D" id="1.20.5.1030">
    <property type="entry name" value="Preprotein translocase secy subunit"/>
    <property type="match status" value="1"/>
</dbReference>
<dbReference type="AlphaFoldDB" id="A0A2D2Q3X0"/>
<dbReference type="OrthoDB" id="532376at2"/>
<evidence type="ECO:0000256" key="2">
    <source>
        <dbReference type="ARBA" id="ARBA00022448"/>
    </source>
</evidence>
<dbReference type="Proteomes" id="UP000231057">
    <property type="component" value="Chromosome"/>
</dbReference>
<comment type="subcellular location">
    <subcellularLocation>
        <location evidence="9">Cell inner membrane</location>
        <topology evidence="9">Single-pass membrane protein</topology>
    </subcellularLocation>
    <subcellularLocation>
        <location evidence="9">Cellular thylakoid membrane</location>
        <topology evidence="9">Single-pass membrane protein</topology>
    </subcellularLocation>
    <subcellularLocation>
        <location evidence="1">Membrane</location>
    </subcellularLocation>
</comment>
<sequence>MTKSTEGDKPSSGFNLTEFFRETKEELNKVVWPDRQRLIGESAAVILIVSLSAVVIYLVDELFRWLAKLIF</sequence>
<dbReference type="GO" id="GO:0065002">
    <property type="term" value="P:intracellular protein transmembrane transport"/>
    <property type="evidence" value="ECO:0007669"/>
    <property type="project" value="UniProtKB-UniRule"/>
</dbReference>
<evidence type="ECO:0000256" key="5">
    <source>
        <dbReference type="ARBA" id="ARBA00022927"/>
    </source>
</evidence>
<keyword evidence="2 9" id="KW-0813">Transport</keyword>
<keyword evidence="9" id="KW-0793">Thylakoid</keyword>
<keyword evidence="4 9" id="KW-0812">Transmembrane</keyword>
<gene>
    <name evidence="9" type="primary">secE</name>
    <name evidence="10" type="ORF">BRW62_11300</name>
</gene>
<dbReference type="PANTHER" id="PTHR33910:SF1">
    <property type="entry name" value="PROTEIN TRANSLOCASE SUBUNIT SECE"/>
    <property type="match status" value="1"/>
</dbReference>
<evidence type="ECO:0000256" key="8">
    <source>
        <dbReference type="ARBA" id="ARBA00023136"/>
    </source>
</evidence>
<evidence type="ECO:0000256" key="3">
    <source>
        <dbReference type="ARBA" id="ARBA00022475"/>
    </source>
</evidence>
<keyword evidence="5 9" id="KW-0653">Protein transport</keyword>
<organism evidence="10 11">
    <name type="scientific">Parathermosynechococcus lividus PCC 6715</name>
    <dbReference type="NCBI Taxonomy" id="1917166"/>
    <lineage>
        <taxon>Bacteria</taxon>
        <taxon>Bacillati</taxon>
        <taxon>Cyanobacteriota</taxon>
        <taxon>Cyanophyceae</taxon>
        <taxon>Acaryochloridales</taxon>
        <taxon>Thermosynechococcaceae</taxon>
        <taxon>Parathermosynechococcus</taxon>
    </lineage>
</organism>
<keyword evidence="6 9" id="KW-1133">Transmembrane helix</keyword>
<dbReference type="EMBL" id="CP018092">
    <property type="protein sequence ID" value="ATS19224.1"/>
    <property type="molecule type" value="Genomic_DNA"/>
</dbReference>
<reference evidence="11" key="2">
    <citation type="journal article" date="2022" name="Front. Microbiol.">
        <title>Comparative Genomic Analysis Revealed Distinct Molecular Components and Organization of CO2-Concentrating Mechanism in Thermophilic Cyanobacteria.</title>
        <authorList>
            <person name="Tang J."/>
            <person name="Zhou H."/>
            <person name="Yao D."/>
            <person name="Riaz S."/>
            <person name="You D."/>
            <person name="Klepacz-Smolka A."/>
            <person name="Daroch M."/>
        </authorList>
    </citation>
    <scope>NUCLEOTIDE SEQUENCE [LARGE SCALE GENOMIC DNA]</scope>
    <source>
        <strain evidence="11">PCC 6715</strain>
    </source>
</reference>
<keyword evidence="9" id="KW-0997">Cell inner membrane</keyword>
<dbReference type="InterPro" id="IPR038379">
    <property type="entry name" value="SecE_sf"/>
</dbReference>
<evidence type="ECO:0000256" key="7">
    <source>
        <dbReference type="ARBA" id="ARBA00023010"/>
    </source>
</evidence>
<dbReference type="GO" id="GO:0031676">
    <property type="term" value="C:plasma membrane-derived thylakoid membrane"/>
    <property type="evidence" value="ECO:0007669"/>
    <property type="project" value="UniProtKB-SubCell"/>
</dbReference>
<feature type="transmembrane region" description="Helical" evidence="9">
    <location>
        <begin position="38"/>
        <end position="59"/>
    </location>
</feature>
<evidence type="ECO:0000256" key="4">
    <source>
        <dbReference type="ARBA" id="ARBA00022692"/>
    </source>
</evidence>
<keyword evidence="8 9" id="KW-0472">Membrane</keyword>
<accession>A0A2D2Q3X0</accession>
<keyword evidence="3 9" id="KW-1003">Cell membrane</keyword>